<dbReference type="EMBL" id="JACZDF010000001">
    <property type="protein sequence ID" value="MBD9698254.1"/>
    <property type="molecule type" value="Genomic_DNA"/>
</dbReference>
<proteinExistence type="predicted"/>
<sequence length="45" mass="4928">MGIKKNGYEGYTPADLTDASKYSDLLKAGHSKAQDTFYEMSIPLA</sequence>
<keyword evidence="2" id="KW-1185">Reference proteome</keyword>
<comment type="caution">
    <text evidence="1">The sequence shown here is derived from an EMBL/GenBank/DDBJ whole genome shotgun (WGS) entry which is preliminary data.</text>
</comment>
<protein>
    <submittedName>
        <fullName evidence="1">Uncharacterized protein</fullName>
    </submittedName>
</protein>
<dbReference type="RefSeq" id="WP_192277287.1">
    <property type="nucleotide sequence ID" value="NZ_JACZDF010000001.1"/>
</dbReference>
<name>A0ABR9DM86_9MICO</name>
<organism evidence="1 2">
    <name type="scientific">Flavimobilis rhizosphaerae</name>
    <dbReference type="NCBI Taxonomy" id="2775421"/>
    <lineage>
        <taxon>Bacteria</taxon>
        <taxon>Bacillati</taxon>
        <taxon>Actinomycetota</taxon>
        <taxon>Actinomycetes</taxon>
        <taxon>Micrococcales</taxon>
        <taxon>Jonesiaceae</taxon>
        <taxon>Flavimobilis</taxon>
    </lineage>
</organism>
<gene>
    <name evidence="1" type="ORF">IGS67_01935</name>
</gene>
<accession>A0ABR9DM86</accession>
<reference evidence="1 2" key="1">
    <citation type="submission" date="2020-09" db="EMBL/GenBank/DDBJ databases">
        <title>Flavimobilis rhizosphaerae sp. nov., isolated from rhizosphere soil of Spartina alterniflora.</title>
        <authorList>
            <person name="Hanqin C."/>
        </authorList>
    </citation>
    <scope>NUCLEOTIDE SEQUENCE [LARGE SCALE GENOMIC DNA]</scope>
    <source>
        <strain evidence="1 2">GY 10621</strain>
    </source>
</reference>
<evidence type="ECO:0000313" key="2">
    <source>
        <dbReference type="Proteomes" id="UP000642107"/>
    </source>
</evidence>
<evidence type="ECO:0000313" key="1">
    <source>
        <dbReference type="EMBL" id="MBD9698254.1"/>
    </source>
</evidence>
<dbReference type="Proteomes" id="UP000642107">
    <property type="component" value="Unassembled WGS sequence"/>
</dbReference>